<dbReference type="Pfam" id="PF23566">
    <property type="entry name" value="RTG2_C"/>
    <property type="match status" value="1"/>
</dbReference>
<evidence type="ECO:0000259" key="2">
    <source>
        <dbReference type="Pfam" id="PF02541"/>
    </source>
</evidence>
<dbReference type="InterPro" id="IPR057512">
    <property type="entry name" value="RTG2_C"/>
</dbReference>
<dbReference type="RefSeq" id="XP_007730073.1">
    <property type="nucleotide sequence ID" value="XM_007731883.1"/>
</dbReference>
<feature type="domain" description="RTG2 C-terminal" evidence="3">
    <location>
        <begin position="354"/>
        <end position="589"/>
    </location>
</feature>
<feature type="domain" description="Ppx/GppA phosphatase N-terminal" evidence="2">
    <location>
        <begin position="37"/>
        <end position="348"/>
    </location>
</feature>
<name>W9YKT4_9EURO</name>
<accession>W9YKT4</accession>
<dbReference type="OrthoDB" id="2985014at2759"/>
<dbReference type="Pfam" id="PF02541">
    <property type="entry name" value="Ppx-GppA"/>
    <property type="match status" value="1"/>
</dbReference>
<evidence type="ECO:0000313" key="4">
    <source>
        <dbReference type="EMBL" id="EXJ93183.1"/>
    </source>
</evidence>
<dbReference type="InterPro" id="IPR043129">
    <property type="entry name" value="ATPase_NBD"/>
</dbReference>
<dbReference type="SUPFAM" id="SSF53067">
    <property type="entry name" value="Actin-like ATPase domain"/>
    <property type="match status" value="2"/>
</dbReference>
<proteinExistence type="predicted"/>
<dbReference type="EMBL" id="AMGY01000001">
    <property type="protein sequence ID" value="EXJ93183.1"/>
    <property type="molecule type" value="Genomic_DNA"/>
</dbReference>
<dbReference type="Gene3D" id="3.30.420.150">
    <property type="entry name" value="Exopolyphosphatase. Domain 2"/>
    <property type="match status" value="1"/>
</dbReference>
<dbReference type="Proteomes" id="UP000019478">
    <property type="component" value="Unassembled WGS sequence"/>
</dbReference>
<keyword evidence="5" id="KW-1185">Reference proteome</keyword>
<feature type="region of interest" description="Disordered" evidence="1">
    <location>
        <begin position="194"/>
        <end position="213"/>
    </location>
</feature>
<dbReference type="PANTHER" id="PTHR30005:SF0">
    <property type="entry name" value="RETROGRADE REGULATION PROTEIN 2"/>
    <property type="match status" value="1"/>
</dbReference>
<dbReference type="eggNOG" id="ENOG502QRXN">
    <property type="taxonomic scope" value="Eukaryota"/>
</dbReference>
<evidence type="ECO:0000259" key="3">
    <source>
        <dbReference type="Pfam" id="PF23566"/>
    </source>
</evidence>
<comment type="caution">
    <text evidence="4">The sequence shown here is derived from an EMBL/GenBank/DDBJ whole genome shotgun (WGS) entry which is preliminary data.</text>
</comment>
<protein>
    <submittedName>
        <fullName evidence="4">Retrograde regulation protein 2</fullName>
    </submittedName>
</protein>
<dbReference type="Gene3D" id="3.30.420.40">
    <property type="match status" value="1"/>
</dbReference>
<evidence type="ECO:0000256" key="1">
    <source>
        <dbReference type="SAM" id="MobiDB-lite"/>
    </source>
</evidence>
<dbReference type="AlphaFoldDB" id="W9YKT4"/>
<dbReference type="GeneID" id="19165873"/>
<sequence>MVLRTPSPSSLYGLVDMGSNGIRFSVTDLSPPTARCLPTLYQDREGISLFDAQYSTGVKGPIPQETIDEVLSSLLKFKTVCADFGVPETNIRILATEATRTAANSEDFRQQIRHATGWEVNMLPKEAEGRIGAMGVASSFASVEGLVMDLGGGSTQITWMMAKDGKVETSPKGSISFPYGAAALTRQLAELSKSDSDAAAHSRQRSNKTGTDQLEEEMKIQFSQAYDELDLPDVLKYKAKHGGLTLYLSGGGFRGWGYLLMSKHKVSPYPIPIINGFQVVKRQFQQTAEISALAAEESVFRISNRRAAQVPAVAFLVNVLVDALPMITQIRFCQGGVREGFLFDALDTATKVLDPLSTASAPYGTPSAGDLADLLSSGLPGENDLGRSLPATFTPSLVRALSDMMYLHLPLPKESRAVAALHVPLTGVLASAHGISHTDRALLALALCARWDGGDGSLPPPYTDLQARLCATLTHQEVFWAKYLGALAGLVGVVYPAGRVDRSRPRLQLSARWAEGLGKKGLNQGVVLHIKCRRRHQAEERRPEWEMDAMTAPAVLNPLVHELEKIGKKKNRVGGEHGYGVPIEVEIERVLD</sequence>
<dbReference type="FunFam" id="3.30.420.40:FF:000191">
    <property type="entry name" value="Retrograde regulation protein 2"/>
    <property type="match status" value="1"/>
</dbReference>
<evidence type="ECO:0000313" key="5">
    <source>
        <dbReference type="Proteomes" id="UP000019478"/>
    </source>
</evidence>
<organism evidence="4 5">
    <name type="scientific">Capronia epimyces CBS 606.96</name>
    <dbReference type="NCBI Taxonomy" id="1182542"/>
    <lineage>
        <taxon>Eukaryota</taxon>
        <taxon>Fungi</taxon>
        <taxon>Dikarya</taxon>
        <taxon>Ascomycota</taxon>
        <taxon>Pezizomycotina</taxon>
        <taxon>Eurotiomycetes</taxon>
        <taxon>Chaetothyriomycetidae</taxon>
        <taxon>Chaetothyriales</taxon>
        <taxon>Herpotrichiellaceae</taxon>
        <taxon>Capronia</taxon>
    </lineage>
</organism>
<dbReference type="GO" id="GO:0006357">
    <property type="term" value="P:regulation of transcription by RNA polymerase II"/>
    <property type="evidence" value="ECO:0007669"/>
    <property type="project" value="TreeGrafter"/>
</dbReference>
<dbReference type="PANTHER" id="PTHR30005">
    <property type="entry name" value="EXOPOLYPHOSPHATASE"/>
    <property type="match status" value="1"/>
</dbReference>
<dbReference type="InterPro" id="IPR050273">
    <property type="entry name" value="GppA/Ppx_hydrolase"/>
</dbReference>
<dbReference type="InterPro" id="IPR003695">
    <property type="entry name" value="Ppx_GppA_N"/>
</dbReference>
<reference evidence="4 5" key="1">
    <citation type="submission" date="2013-03" db="EMBL/GenBank/DDBJ databases">
        <title>The Genome Sequence of Capronia epimyces CBS 606.96.</title>
        <authorList>
            <consortium name="The Broad Institute Genomics Platform"/>
            <person name="Cuomo C."/>
            <person name="de Hoog S."/>
            <person name="Gorbushina A."/>
            <person name="Walker B."/>
            <person name="Young S.K."/>
            <person name="Zeng Q."/>
            <person name="Gargeya S."/>
            <person name="Fitzgerald M."/>
            <person name="Haas B."/>
            <person name="Abouelleil A."/>
            <person name="Allen A.W."/>
            <person name="Alvarado L."/>
            <person name="Arachchi H.M."/>
            <person name="Berlin A.M."/>
            <person name="Chapman S.B."/>
            <person name="Gainer-Dewar J."/>
            <person name="Goldberg J."/>
            <person name="Griggs A."/>
            <person name="Gujja S."/>
            <person name="Hansen M."/>
            <person name="Howarth C."/>
            <person name="Imamovic A."/>
            <person name="Ireland A."/>
            <person name="Larimer J."/>
            <person name="McCowan C."/>
            <person name="Murphy C."/>
            <person name="Pearson M."/>
            <person name="Poon T.W."/>
            <person name="Priest M."/>
            <person name="Roberts A."/>
            <person name="Saif S."/>
            <person name="Shea T."/>
            <person name="Sisk P."/>
            <person name="Sykes S."/>
            <person name="Wortman J."/>
            <person name="Nusbaum C."/>
            <person name="Birren B."/>
        </authorList>
    </citation>
    <scope>NUCLEOTIDE SEQUENCE [LARGE SCALE GENOMIC DNA]</scope>
    <source>
        <strain evidence="4 5">CBS 606.96</strain>
    </source>
</reference>
<dbReference type="HOGENOM" id="CLU_033165_0_0_1"/>
<gene>
    <name evidence="4" type="ORF">A1O3_01740</name>
</gene>
<dbReference type="Gene3D" id="1.10.3210.10">
    <property type="entry name" value="Hypothetical protein af1432"/>
    <property type="match status" value="1"/>
</dbReference>